<dbReference type="RefSeq" id="WP_121687290.1">
    <property type="nucleotide sequence ID" value="NZ_RCUY01000001.1"/>
</dbReference>
<dbReference type="AlphaFoldDB" id="A0A3L7AZ01"/>
<dbReference type="Gene3D" id="2.60.40.2850">
    <property type="match status" value="1"/>
</dbReference>
<proteinExistence type="predicted"/>
<feature type="chain" id="PRO_5018074240" evidence="1">
    <location>
        <begin position="28"/>
        <end position="104"/>
    </location>
</feature>
<reference evidence="2 3" key="1">
    <citation type="submission" date="2018-10" db="EMBL/GenBank/DDBJ databases">
        <authorList>
            <person name="Li J."/>
        </authorList>
    </citation>
    <scope>NUCLEOTIDE SEQUENCE [LARGE SCALE GENOMIC DNA]</scope>
    <source>
        <strain evidence="2 3">JCM 11654</strain>
    </source>
</reference>
<organism evidence="2 3">
    <name type="scientific">Mycetocola lacteus</name>
    <dbReference type="NCBI Taxonomy" id="76637"/>
    <lineage>
        <taxon>Bacteria</taxon>
        <taxon>Bacillati</taxon>
        <taxon>Actinomycetota</taxon>
        <taxon>Actinomycetes</taxon>
        <taxon>Micrococcales</taxon>
        <taxon>Microbacteriaceae</taxon>
        <taxon>Mycetocola</taxon>
    </lineage>
</organism>
<name>A0A3L7AZ01_9MICO</name>
<dbReference type="InterPro" id="IPR006540">
    <property type="entry name" value="Lactococcin_972"/>
</dbReference>
<gene>
    <name evidence="2" type="ORF">D9V34_02140</name>
</gene>
<dbReference type="EMBL" id="RCUY01000001">
    <property type="protein sequence ID" value="RLP84820.1"/>
    <property type="molecule type" value="Genomic_DNA"/>
</dbReference>
<evidence type="ECO:0000313" key="2">
    <source>
        <dbReference type="EMBL" id="RLP84820.1"/>
    </source>
</evidence>
<dbReference type="OrthoDB" id="4259471at2"/>
<accession>A0A3L7AZ01</accession>
<feature type="signal peptide" evidence="1">
    <location>
        <begin position="1"/>
        <end position="27"/>
    </location>
</feature>
<comment type="caution">
    <text evidence="2">The sequence shown here is derived from an EMBL/GenBank/DDBJ whole genome shotgun (WGS) entry which is preliminary data.</text>
</comment>
<sequence length="104" mass="10918">MNKRTRIALAVTLAGGLAVGAAAPAFAGTIVNVGGGTWSYGTAFQAPWFKNVWSHYQNQAVTHSATAIAGPNTKFVKKDPGEFAKAETQAGASEDAAEYWNVYP</sequence>
<dbReference type="Pfam" id="PF09683">
    <property type="entry name" value="Lactococcin_972"/>
    <property type="match status" value="1"/>
</dbReference>
<protein>
    <submittedName>
        <fullName evidence="2">Lactococcin 972 family bacteriocin</fullName>
    </submittedName>
</protein>
<keyword evidence="1" id="KW-0732">Signal</keyword>
<keyword evidence="3" id="KW-1185">Reference proteome</keyword>
<evidence type="ECO:0000256" key="1">
    <source>
        <dbReference type="SAM" id="SignalP"/>
    </source>
</evidence>
<dbReference type="Proteomes" id="UP000269438">
    <property type="component" value="Unassembled WGS sequence"/>
</dbReference>
<evidence type="ECO:0000313" key="3">
    <source>
        <dbReference type="Proteomes" id="UP000269438"/>
    </source>
</evidence>